<protein>
    <recommendedName>
        <fullName evidence="2">Myb/SANT-like domain-containing protein</fullName>
    </recommendedName>
</protein>
<keyword evidence="4" id="KW-1185">Reference proteome</keyword>
<evidence type="ECO:0000259" key="2">
    <source>
        <dbReference type="Pfam" id="PF12776"/>
    </source>
</evidence>
<accession>A0A8S0S4S7</accession>
<dbReference type="AlphaFoldDB" id="A0A8S0S4S7"/>
<organism evidence="3 4">
    <name type="scientific">Olea europaea subsp. europaea</name>
    <dbReference type="NCBI Taxonomy" id="158383"/>
    <lineage>
        <taxon>Eukaryota</taxon>
        <taxon>Viridiplantae</taxon>
        <taxon>Streptophyta</taxon>
        <taxon>Embryophyta</taxon>
        <taxon>Tracheophyta</taxon>
        <taxon>Spermatophyta</taxon>
        <taxon>Magnoliopsida</taxon>
        <taxon>eudicotyledons</taxon>
        <taxon>Gunneridae</taxon>
        <taxon>Pentapetalae</taxon>
        <taxon>asterids</taxon>
        <taxon>lamiids</taxon>
        <taxon>Lamiales</taxon>
        <taxon>Oleaceae</taxon>
        <taxon>Oleeae</taxon>
        <taxon>Olea</taxon>
    </lineage>
</organism>
<dbReference type="PANTHER" id="PTHR47584">
    <property type="match status" value="1"/>
</dbReference>
<dbReference type="Gramene" id="OE9A029585T1">
    <property type="protein sequence ID" value="OE9A029585C1"/>
    <property type="gene ID" value="OE9A029585"/>
</dbReference>
<sequence length="235" mass="27660">MELPERRVFISMCETVIAEGRQRGKCFSTKGWQRIAEMFNKKVGKNWAVSHMKNYWSKLQEQHKHLFEMLRSTGIEYRFDTGLILAPEHWWDAKIKENPKYAKYKHIDCSEIYDTYGKLFGDTRDATNGSPNLNRGNSLMNISERRSGEKAKGKQNNNRGSGAHRNGGMLVVECVDELLSLGYVKEGNVLHLFTLWFFRDKDNRNSYCTVKTPFLRFKFVEYCFERDNMLRERKT</sequence>
<dbReference type="OrthoDB" id="911081at2759"/>
<evidence type="ECO:0000313" key="4">
    <source>
        <dbReference type="Proteomes" id="UP000594638"/>
    </source>
</evidence>
<dbReference type="InterPro" id="IPR024752">
    <property type="entry name" value="Myb/SANT-like_dom"/>
</dbReference>
<name>A0A8S0S4S7_OLEEU</name>
<reference evidence="3 4" key="1">
    <citation type="submission" date="2019-12" db="EMBL/GenBank/DDBJ databases">
        <authorList>
            <person name="Alioto T."/>
            <person name="Alioto T."/>
            <person name="Gomez Garrido J."/>
        </authorList>
    </citation>
    <scope>NUCLEOTIDE SEQUENCE [LARGE SCALE GENOMIC DNA]</scope>
</reference>
<proteinExistence type="predicted"/>
<dbReference type="EMBL" id="CACTIH010003860">
    <property type="protein sequence ID" value="CAA2986420.1"/>
    <property type="molecule type" value="Genomic_DNA"/>
</dbReference>
<dbReference type="PANTHER" id="PTHR47584:SF14">
    <property type="entry name" value="L10-INTERACTING MYB DOMAIN-CONTAINING PROTEIN-LIKE"/>
    <property type="match status" value="1"/>
</dbReference>
<dbReference type="Proteomes" id="UP000594638">
    <property type="component" value="Unassembled WGS sequence"/>
</dbReference>
<feature type="compositionally biased region" description="Polar residues" evidence="1">
    <location>
        <begin position="127"/>
        <end position="141"/>
    </location>
</feature>
<feature type="compositionally biased region" description="Basic and acidic residues" evidence="1">
    <location>
        <begin position="143"/>
        <end position="152"/>
    </location>
</feature>
<evidence type="ECO:0000313" key="3">
    <source>
        <dbReference type="EMBL" id="CAA2986420.1"/>
    </source>
</evidence>
<dbReference type="InterPro" id="IPR045026">
    <property type="entry name" value="LIMYB"/>
</dbReference>
<dbReference type="Pfam" id="PF12776">
    <property type="entry name" value="Myb_DNA-bind_3"/>
    <property type="match status" value="1"/>
</dbReference>
<evidence type="ECO:0000256" key="1">
    <source>
        <dbReference type="SAM" id="MobiDB-lite"/>
    </source>
</evidence>
<feature type="domain" description="Myb/SANT-like" evidence="2">
    <location>
        <begin position="5"/>
        <end position="93"/>
    </location>
</feature>
<comment type="caution">
    <text evidence="3">The sequence shown here is derived from an EMBL/GenBank/DDBJ whole genome shotgun (WGS) entry which is preliminary data.</text>
</comment>
<feature type="region of interest" description="Disordered" evidence="1">
    <location>
        <begin position="127"/>
        <end position="164"/>
    </location>
</feature>
<gene>
    <name evidence="3" type="ORF">OLEA9_A029585</name>
</gene>